<name>A0A0F9RXN2_9ZZZZ</name>
<sequence>MAKIDDFSVESFDGGLVTDKSDFELQRNEFKDTLNMEFEEMGKAKRRRGIMQFGDTKTGKTFDESFIFTPQVLGSVPTALHLVFDRASTGTIFKVAGTYLTSAVAVGDNVINVDRVNTHFAAATAVININGDDIDYTGKTAETFTGAGGMDIDKAHPNRSLVQQIVSIGTGTDTQLGAYVSALNNLLFICGRLGSKTLAADGSTISALLNPGPAGLFATNYRNRIYVAGSGATDGATTRNGSPIVISFSALNDPTDWSGFATDQEIVEDDRGEMITGLEEFADNLFIFKMNSMFSYDEITLQQRLFDVGAYNQRVVQRIDKLLYTFCPQGVFVTDGNTAKKISEPIEKYLKEFHPVFDASLGRVVLNTFAGKYKKKYYLYLEIIKLDGTLKEDVVLVYDTIRKNWTVYDNFENFTHLGSLNGFHTGQTIASTAGVFQPVESLFAGDTNGKYWKLFDKRYLDNESTKRPQGGDIIANRLGDPVAGDPISTVLETPFYDLGSPIWKTIGHITFLVEEGEFDISYRLDRGNNITDWFPLGNFSRTVKESRVLASGKNQGYRISFKVTGNTLASISKFNGFVVKDINTQDEKRKWQTK</sequence>
<gene>
    <name evidence="1" type="ORF">LCGC14_0540620</name>
</gene>
<dbReference type="AlphaFoldDB" id="A0A0F9RXN2"/>
<proteinExistence type="predicted"/>
<accession>A0A0F9RXN2</accession>
<comment type="caution">
    <text evidence="1">The sequence shown here is derived from an EMBL/GenBank/DDBJ whole genome shotgun (WGS) entry which is preliminary data.</text>
</comment>
<dbReference type="EMBL" id="LAZR01000721">
    <property type="protein sequence ID" value="KKN59599.1"/>
    <property type="molecule type" value="Genomic_DNA"/>
</dbReference>
<reference evidence="1" key="1">
    <citation type="journal article" date="2015" name="Nature">
        <title>Complex archaea that bridge the gap between prokaryotes and eukaryotes.</title>
        <authorList>
            <person name="Spang A."/>
            <person name="Saw J.H."/>
            <person name="Jorgensen S.L."/>
            <person name="Zaremba-Niedzwiedzka K."/>
            <person name="Martijn J."/>
            <person name="Lind A.E."/>
            <person name="van Eijk R."/>
            <person name="Schleper C."/>
            <person name="Guy L."/>
            <person name="Ettema T.J."/>
        </authorList>
    </citation>
    <scope>NUCLEOTIDE SEQUENCE</scope>
</reference>
<protein>
    <submittedName>
        <fullName evidence="1">Uncharacterized protein</fullName>
    </submittedName>
</protein>
<organism evidence="1">
    <name type="scientific">marine sediment metagenome</name>
    <dbReference type="NCBI Taxonomy" id="412755"/>
    <lineage>
        <taxon>unclassified sequences</taxon>
        <taxon>metagenomes</taxon>
        <taxon>ecological metagenomes</taxon>
    </lineage>
</organism>
<evidence type="ECO:0000313" key="1">
    <source>
        <dbReference type="EMBL" id="KKN59599.1"/>
    </source>
</evidence>